<sequence>MIQQIKHSISFLMPLMVFAIMVLLLSVEGGRKIPPSGQNLEESPG</sequence>
<gene>
    <name evidence="1" type="ORF">MENT_LOCUS26937</name>
</gene>
<proteinExistence type="predicted"/>
<dbReference type="Proteomes" id="UP000580250">
    <property type="component" value="Unassembled WGS sequence"/>
</dbReference>
<evidence type="ECO:0000313" key="1">
    <source>
        <dbReference type="EMBL" id="CAD2175223.1"/>
    </source>
</evidence>
<protein>
    <submittedName>
        <fullName evidence="1">Uncharacterized protein</fullName>
    </submittedName>
</protein>
<name>A0A6V7VK16_MELEN</name>
<comment type="caution">
    <text evidence="1">The sequence shown here is derived from an EMBL/GenBank/DDBJ whole genome shotgun (WGS) entry which is preliminary data.</text>
</comment>
<organism evidence="1 2">
    <name type="scientific">Meloidogyne enterolobii</name>
    <name type="common">Root-knot nematode worm</name>
    <name type="synonym">Meloidogyne mayaguensis</name>
    <dbReference type="NCBI Taxonomy" id="390850"/>
    <lineage>
        <taxon>Eukaryota</taxon>
        <taxon>Metazoa</taxon>
        <taxon>Ecdysozoa</taxon>
        <taxon>Nematoda</taxon>
        <taxon>Chromadorea</taxon>
        <taxon>Rhabditida</taxon>
        <taxon>Tylenchina</taxon>
        <taxon>Tylenchomorpha</taxon>
        <taxon>Tylenchoidea</taxon>
        <taxon>Meloidogynidae</taxon>
        <taxon>Meloidogyninae</taxon>
        <taxon>Meloidogyne</taxon>
    </lineage>
</organism>
<evidence type="ECO:0000313" key="2">
    <source>
        <dbReference type="Proteomes" id="UP000580250"/>
    </source>
</evidence>
<reference evidence="1 2" key="1">
    <citation type="submission" date="2020-08" db="EMBL/GenBank/DDBJ databases">
        <authorList>
            <person name="Koutsovoulos G."/>
            <person name="Danchin GJ E."/>
        </authorList>
    </citation>
    <scope>NUCLEOTIDE SEQUENCE [LARGE SCALE GENOMIC DNA]</scope>
</reference>
<dbReference type="AlphaFoldDB" id="A0A6V7VK16"/>
<dbReference type="EMBL" id="CAJEWN010000250">
    <property type="protein sequence ID" value="CAD2175223.1"/>
    <property type="molecule type" value="Genomic_DNA"/>
</dbReference>
<accession>A0A6V7VK16</accession>